<name>A0A7R9BQJ9_9CRUS</name>
<dbReference type="EMBL" id="OA883318">
    <property type="protein sequence ID" value="CAD7278600.1"/>
    <property type="molecule type" value="Genomic_DNA"/>
</dbReference>
<sequence>MMQIRDCVYTSHVSSENRHNIMTSLGIYVGLLILTVPDDSSDALLNPRKRHNSLVFVSVLGTNRTENYLEILRLNLELCLAEANHSCGNGATSHSRNPFGDDLDDGDRIEPEEFRPETFEPQSTKGMYIAASNNSEEVFFEQGDGADLSKLADFSGMQMKGVNTMKKDKAVHPGSTLDGVTVENAEKVTPDASLEEVTTVEKVASVAEEKRNPSEVQLQIVEELRRGRIPKAEVAALLRKTSANQLLYLKNLNKLNSFGVRAMTVEPDGNVSAEPFFPEPASVRAKAKVDIMSKKHGNIMSVGPLKSTFEIVRAKRARGGLPFVAMITIRISILLMLMSCYLAAATYRSVLDDSHEDDLLGNIWNGTFDSFLDKNGKKFEIDKPAIDDLDDAQNKVLFFERARANVDIVRKERDLSKMPGFLGSLGSLPFPAEFGNRFIKSKKSEEKRLWQQSPTFPMSGSPAKASLESSSSVKNDDEKAECDTSMTYFKGE</sequence>
<feature type="region of interest" description="Disordered" evidence="1">
    <location>
        <begin position="445"/>
        <end position="492"/>
    </location>
</feature>
<proteinExistence type="predicted"/>
<keyword evidence="2" id="KW-0812">Transmembrane</keyword>
<keyword evidence="4" id="KW-1185">Reference proteome</keyword>
<organism evidence="3">
    <name type="scientific">Notodromas monacha</name>
    <dbReference type="NCBI Taxonomy" id="399045"/>
    <lineage>
        <taxon>Eukaryota</taxon>
        <taxon>Metazoa</taxon>
        <taxon>Ecdysozoa</taxon>
        <taxon>Arthropoda</taxon>
        <taxon>Crustacea</taxon>
        <taxon>Oligostraca</taxon>
        <taxon>Ostracoda</taxon>
        <taxon>Podocopa</taxon>
        <taxon>Podocopida</taxon>
        <taxon>Cypridocopina</taxon>
        <taxon>Cypridoidea</taxon>
        <taxon>Cyprididae</taxon>
        <taxon>Notodromas</taxon>
    </lineage>
</organism>
<dbReference type="EMBL" id="CAJPEX010001281">
    <property type="protein sequence ID" value="CAG0918752.1"/>
    <property type="molecule type" value="Genomic_DNA"/>
</dbReference>
<evidence type="ECO:0000256" key="1">
    <source>
        <dbReference type="SAM" id="MobiDB-lite"/>
    </source>
</evidence>
<evidence type="ECO:0000313" key="4">
    <source>
        <dbReference type="Proteomes" id="UP000678499"/>
    </source>
</evidence>
<gene>
    <name evidence="3" type="ORF">NMOB1V02_LOCUS6299</name>
</gene>
<keyword evidence="2" id="KW-0472">Membrane</keyword>
<keyword evidence="2" id="KW-1133">Transmembrane helix</keyword>
<feature type="transmembrane region" description="Helical" evidence="2">
    <location>
        <begin position="323"/>
        <end position="344"/>
    </location>
</feature>
<dbReference type="Proteomes" id="UP000678499">
    <property type="component" value="Unassembled WGS sequence"/>
</dbReference>
<feature type="compositionally biased region" description="Low complexity" evidence="1">
    <location>
        <begin position="459"/>
        <end position="472"/>
    </location>
</feature>
<evidence type="ECO:0000256" key="2">
    <source>
        <dbReference type="SAM" id="Phobius"/>
    </source>
</evidence>
<protein>
    <submittedName>
        <fullName evidence="3">Uncharacterized protein</fullName>
    </submittedName>
</protein>
<evidence type="ECO:0000313" key="3">
    <source>
        <dbReference type="EMBL" id="CAD7278600.1"/>
    </source>
</evidence>
<reference evidence="3" key="1">
    <citation type="submission" date="2020-11" db="EMBL/GenBank/DDBJ databases">
        <authorList>
            <person name="Tran Van P."/>
        </authorList>
    </citation>
    <scope>NUCLEOTIDE SEQUENCE</scope>
</reference>
<dbReference type="AlphaFoldDB" id="A0A7R9BQJ9"/>
<accession>A0A7R9BQJ9</accession>